<evidence type="ECO:0000313" key="2">
    <source>
        <dbReference type="Proteomes" id="UP000030377"/>
    </source>
</evidence>
<dbReference type="PATRIC" id="fig|375.37.peg.6129"/>
<gene>
    <name evidence="1" type="ORF">MA20_42225</name>
</gene>
<dbReference type="GeneID" id="64067769"/>
<reference evidence="1 2" key="1">
    <citation type="submission" date="2014-09" db="EMBL/GenBank/DDBJ databases">
        <title>Draft genome of Bradyrhizobium japonicum Is-34.</title>
        <authorList>
            <person name="Tsurumaru H."/>
            <person name="Yamakawa T."/>
            <person name="Hashimoto S."/>
            <person name="Okizaki K."/>
            <person name="Kanesaki Y."/>
            <person name="Yoshikawa H."/>
            <person name="Yajima S."/>
        </authorList>
    </citation>
    <scope>NUCLEOTIDE SEQUENCE [LARGE SCALE GENOMIC DNA]</scope>
    <source>
        <strain evidence="1 2">Is-34</strain>
    </source>
</reference>
<sequence>MPPFVAFAGVLGGLAVVRWAYKTAVRINHELEEMRLSRVAEAAHAGEIQKLKRDPVTGAYRPG</sequence>
<organism evidence="1 2">
    <name type="scientific">Bradyrhizobium japonicum</name>
    <dbReference type="NCBI Taxonomy" id="375"/>
    <lineage>
        <taxon>Bacteria</taxon>
        <taxon>Pseudomonadati</taxon>
        <taxon>Pseudomonadota</taxon>
        <taxon>Alphaproteobacteria</taxon>
        <taxon>Hyphomicrobiales</taxon>
        <taxon>Nitrobacteraceae</taxon>
        <taxon>Bradyrhizobium</taxon>
    </lineage>
</organism>
<protein>
    <submittedName>
        <fullName evidence="1">Uncharacterized protein</fullName>
    </submittedName>
</protein>
<dbReference type="Proteomes" id="UP000030377">
    <property type="component" value="Unassembled WGS sequence"/>
</dbReference>
<proteinExistence type="predicted"/>
<dbReference type="STRING" id="375.BKD09_RS38270"/>
<dbReference type="AlphaFoldDB" id="A0A0A3XKW7"/>
<name>A0A0A3XKW7_BRAJP</name>
<evidence type="ECO:0000313" key="1">
    <source>
        <dbReference type="EMBL" id="KGT73821.1"/>
    </source>
</evidence>
<dbReference type="eggNOG" id="ENOG50314TJ">
    <property type="taxonomic scope" value="Bacteria"/>
</dbReference>
<comment type="caution">
    <text evidence="1">The sequence shown here is derived from an EMBL/GenBank/DDBJ whole genome shotgun (WGS) entry which is preliminary data.</text>
</comment>
<accession>A0A0A3XKW7</accession>
<dbReference type="KEGG" id="bjp:RN69_35335"/>
<dbReference type="EMBL" id="JRPN01000040">
    <property type="protein sequence ID" value="KGT73821.1"/>
    <property type="molecule type" value="Genomic_DNA"/>
</dbReference>
<dbReference type="RefSeq" id="WP_014497333.1">
    <property type="nucleotide sequence ID" value="NZ_BJNK01000032.1"/>
</dbReference>
<dbReference type="eggNOG" id="ENOG50339Q8">
    <property type="taxonomic scope" value="Bacteria"/>
</dbReference>